<dbReference type="AlphaFoldDB" id="Q7XLF1"/>
<accession>Q7XLF1</accession>
<reference evidence="3" key="1">
    <citation type="journal article" date="2005" name="Nature">
        <title>The map-based sequence of the rice genome.</title>
        <authorList>
            <consortium name="International rice genome sequencing project (IRGSP)"/>
            <person name="Matsumoto T."/>
            <person name="Wu J."/>
            <person name="Kanamori H."/>
            <person name="Katayose Y."/>
            <person name="Fujisawa M."/>
            <person name="Namiki N."/>
            <person name="Mizuno H."/>
            <person name="Yamamoto K."/>
            <person name="Antonio B.A."/>
            <person name="Baba T."/>
            <person name="Sakata K."/>
            <person name="Nagamura Y."/>
            <person name="Aoki H."/>
            <person name="Arikawa K."/>
            <person name="Arita K."/>
            <person name="Bito T."/>
            <person name="Chiden Y."/>
            <person name="Fujitsuka N."/>
            <person name="Fukunaka R."/>
            <person name="Hamada M."/>
            <person name="Harada C."/>
            <person name="Hayashi A."/>
            <person name="Hijishita S."/>
            <person name="Honda M."/>
            <person name="Hosokawa S."/>
            <person name="Ichikawa Y."/>
            <person name="Idonuma A."/>
            <person name="Iijima M."/>
            <person name="Ikeda M."/>
            <person name="Ikeno M."/>
            <person name="Ito K."/>
            <person name="Ito S."/>
            <person name="Ito T."/>
            <person name="Ito Y."/>
            <person name="Ito Y."/>
            <person name="Iwabuchi A."/>
            <person name="Kamiya K."/>
            <person name="Karasawa W."/>
            <person name="Kurita K."/>
            <person name="Katagiri S."/>
            <person name="Kikuta A."/>
            <person name="Kobayashi H."/>
            <person name="Kobayashi N."/>
            <person name="Machita K."/>
            <person name="Maehara T."/>
            <person name="Masukawa M."/>
            <person name="Mizubayashi T."/>
            <person name="Mukai Y."/>
            <person name="Nagasaki H."/>
            <person name="Nagata Y."/>
            <person name="Naito S."/>
            <person name="Nakashima M."/>
            <person name="Nakama Y."/>
            <person name="Nakamichi Y."/>
            <person name="Nakamura M."/>
            <person name="Meguro A."/>
            <person name="Negishi M."/>
            <person name="Ohta I."/>
            <person name="Ohta T."/>
            <person name="Okamoto M."/>
            <person name="Ono N."/>
            <person name="Saji S."/>
            <person name="Sakaguchi M."/>
            <person name="Sakai K."/>
            <person name="Shibata M."/>
            <person name="Shimokawa T."/>
            <person name="Song J."/>
            <person name="Takazaki Y."/>
            <person name="Terasawa K."/>
            <person name="Tsugane M."/>
            <person name="Tsuji K."/>
            <person name="Ueda S."/>
            <person name="Waki K."/>
            <person name="Yamagata H."/>
            <person name="Yamamoto M."/>
            <person name="Yamamoto S."/>
            <person name="Yamane H."/>
            <person name="Yoshiki S."/>
            <person name="Yoshihara R."/>
            <person name="Yukawa K."/>
            <person name="Zhong H."/>
            <person name="Yano M."/>
            <person name="Yuan Q."/>
            <person name="Ouyang S."/>
            <person name="Liu J."/>
            <person name="Jones K.M."/>
            <person name="Gansberger K."/>
            <person name="Moffat K."/>
            <person name="Hill J."/>
            <person name="Bera J."/>
            <person name="Fadrosh D."/>
            <person name="Jin S."/>
            <person name="Johri S."/>
            <person name="Kim M."/>
            <person name="Overton L."/>
            <person name="Reardon M."/>
            <person name="Tsitrin T."/>
            <person name="Vuong H."/>
            <person name="Weaver B."/>
            <person name="Ciecko A."/>
            <person name="Tallon L."/>
            <person name="Jackson J."/>
            <person name="Pai G."/>
            <person name="Aken S.V."/>
            <person name="Utterback T."/>
            <person name="Reidmuller S."/>
            <person name="Feldblyum T."/>
            <person name="Hsiao J."/>
            <person name="Zismann V."/>
            <person name="Iobst S."/>
            <person name="de Vazeille A.R."/>
            <person name="Buell C.R."/>
            <person name="Ying K."/>
            <person name="Li Y."/>
            <person name="Lu T."/>
            <person name="Huang Y."/>
            <person name="Zhao Q."/>
            <person name="Feng Q."/>
            <person name="Zhang L."/>
            <person name="Zhu J."/>
            <person name="Weng Q."/>
            <person name="Mu J."/>
            <person name="Lu Y."/>
            <person name="Fan D."/>
            <person name="Liu Y."/>
            <person name="Guan J."/>
            <person name="Zhang Y."/>
            <person name="Yu S."/>
            <person name="Liu X."/>
            <person name="Zhang Y."/>
            <person name="Hong G."/>
            <person name="Han B."/>
            <person name="Choisne N."/>
            <person name="Demange N."/>
            <person name="Orjeda G."/>
            <person name="Samain S."/>
            <person name="Cattolico L."/>
            <person name="Pelletier E."/>
            <person name="Couloux A."/>
            <person name="Segurens B."/>
            <person name="Wincker P."/>
            <person name="D'Hont A."/>
            <person name="Scarpelli C."/>
            <person name="Weissenbach J."/>
            <person name="Salanoubat M."/>
            <person name="Quetier F."/>
            <person name="Yu Y."/>
            <person name="Kim H.R."/>
            <person name="Rambo T."/>
            <person name="Currie J."/>
            <person name="Collura K."/>
            <person name="Luo M."/>
            <person name="Yang T."/>
            <person name="Ammiraju J.S.S."/>
            <person name="Engler F."/>
            <person name="Soderlund C."/>
            <person name="Wing R.A."/>
            <person name="Palmer L.E."/>
            <person name="de la Bastide M."/>
            <person name="Spiegel L."/>
            <person name="Nascimento L."/>
            <person name="Zutavern T."/>
            <person name="O'Shaughnessy A."/>
            <person name="Dike S."/>
            <person name="Dedhia N."/>
            <person name="Preston R."/>
            <person name="Balija V."/>
            <person name="McCombie W.R."/>
            <person name="Chow T."/>
            <person name="Chen H."/>
            <person name="Chung M."/>
            <person name="Chen C."/>
            <person name="Shaw J."/>
            <person name="Wu H."/>
            <person name="Hsiao K."/>
            <person name="Chao Y."/>
            <person name="Chu M."/>
            <person name="Cheng C."/>
            <person name="Hour A."/>
            <person name="Lee P."/>
            <person name="Lin S."/>
            <person name="Lin Y."/>
            <person name="Liou J."/>
            <person name="Liu S."/>
            <person name="Hsing Y."/>
            <person name="Raghuvanshi S."/>
            <person name="Mohanty A."/>
            <person name="Bharti A.K."/>
            <person name="Gaur A."/>
            <person name="Gupta V."/>
            <person name="Kumar D."/>
            <person name="Ravi V."/>
            <person name="Vij S."/>
            <person name="Kapur A."/>
            <person name="Khurana P."/>
            <person name="Khurana P."/>
            <person name="Khurana J.P."/>
            <person name="Tyagi A.K."/>
            <person name="Gaikwad K."/>
            <person name="Singh A."/>
            <person name="Dalal V."/>
            <person name="Srivastava S."/>
            <person name="Dixit A."/>
            <person name="Pal A.K."/>
            <person name="Ghazi I.A."/>
            <person name="Yadav M."/>
            <person name="Pandit A."/>
            <person name="Bhargava A."/>
            <person name="Sureshbabu K."/>
            <person name="Batra K."/>
            <person name="Sharma T.R."/>
            <person name="Mohapatra T."/>
            <person name="Singh N.K."/>
            <person name="Messing J."/>
            <person name="Nelson A.B."/>
            <person name="Fuks G."/>
            <person name="Kavchok S."/>
            <person name="Keizer G."/>
            <person name="Linton E."/>
            <person name="Llaca V."/>
            <person name="Song R."/>
            <person name="Tanyolac B."/>
            <person name="Young S."/>
            <person name="Ho-Il K."/>
            <person name="Hahn J.H."/>
            <person name="Sangsakoo G."/>
            <person name="Vanavichit A."/>
            <person name="de Mattos Luiz.A.T."/>
            <person name="Zimmer P.D."/>
            <person name="Malone G."/>
            <person name="Dellagostin O."/>
            <person name="de Oliveira A.C."/>
            <person name="Bevan M."/>
            <person name="Bancroft I."/>
            <person name="Minx P."/>
            <person name="Cordum H."/>
            <person name="Wilson R."/>
            <person name="Cheng Z."/>
            <person name="Jin W."/>
            <person name="Jiang J."/>
            <person name="Leong S.A."/>
            <person name="Iwama H."/>
            <person name="Gojobori T."/>
            <person name="Itoh T."/>
            <person name="Niimura Y."/>
            <person name="Fujii Y."/>
            <person name="Habara T."/>
            <person name="Sakai H."/>
            <person name="Sato Y."/>
            <person name="Wilson G."/>
            <person name="Kumar K."/>
            <person name="McCouch S."/>
            <person name="Juretic N."/>
            <person name="Hoen D."/>
            <person name="Wright S."/>
            <person name="Bruskiewich R."/>
            <person name="Bureau T."/>
            <person name="Miyao A."/>
            <person name="Hirochika H."/>
            <person name="Nishikawa T."/>
            <person name="Kadowaki K."/>
            <person name="Sugiura M."/>
            <person name="Burr B."/>
            <person name="Sasaki T."/>
        </authorList>
    </citation>
    <scope>NUCLEOTIDE SEQUENCE [LARGE SCALE GENOMIC DNA]</scope>
    <source>
        <strain evidence="3">cv. Nipponbare</strain>
    </source>
</reference>
<dbReference type="Proteomes" id="UP000000763">
    <property type="component" value="Chromosome 4"/>
</dbReference>
<dbReference type="InterPro" id="IPR029480">
    <property type="entry name" value="Transpos_assoc"/>
</dbReference>
<feature type="domain" description="Transposase-associated" evidence="1">
    <location>
        <begin position="16"/>
        <end position="50"/>
    </location>
</feature>
<organism evidence="2 3">
    <name type="scientific">Oryza sativa subsp. japonica</name>
    <name type="common">Rice</name>
    <dbReference type="NCBI Taxonomy" id="39947"/>
    <lineage>
        <taxon>Eukaryota</taxon>
        <taxon>Viridiplantae</taxon>
        <taxon>Streptophyta</taxon>
        <taxon>Embryophyta</taxon>
        <taxon>Tracheophyta</taxon>
        <taxon>Spermatophyta</taxon>
        <taxon>Magnoliopsida</taxon>
        <taxon>Liliopsida</taxon>
        <taxon>Poales</taxon>
        <taxon>Poaceae</taxon>
        <taxon>BOP clade</taxon>
        <taxon>Oryzoideae</taxon>
        <taxon>Oryzeae</taxon>
        <taxon>Oryzinae</taxon>
        <taxon>Oryza</taxon>
        <taxon>Oryza sativa</taxon>
    </lineage>
</organism>
<sequence>MELSRSPRPHVFASTQVCKNKIMLDSTVDVHAHLIRGFMDGYTCWVKHGEQESVDDVVTADISGAQNQEDEDVRTSSYGFHCSGQTIKGKKDCSNCMENTLSSWLRIPRRMVYMGHRRWLPLCHAFIRKKKFFSGKRDLQPTPKDLSRGDVHDMVKDITNEFWKERKRRKAKDKANKIMWPSFPKRNVSIREGSIIEGYTTEEVIEFCVNYMSETDPIRAPASRHEGRLSGVGTIGRKGLVPDQAFYALAHFAVLQHLAEVAPYFEYHLAKIQQENLGDRIRG</sequence>
<protein>
    <submittedName>
        <fullName evidence="2">OSJNBa0013A04.18 protein</fullName>
    </submittedName>
</protein>
<dbReference type="Pfam" id="PF13963">
    <property type="entry name" value="Transpos_assoc"/>
    <property type="match status" value="1"/>
</dbReference>
<name>Q7XLF1_ORYSJ</name>
<evidence type="ECO:0000313" key="2">
    <source>
        <dbReference type="EMBL" id="CAE05181.2"/>
    </source>
</evidence>
<proteinExistence type="predicted"/>
<gene>
    <name evidence="2" type="primary">OSJNBa0013A04.18</name>
</gene>
<evidence type="ECO:0000259" key="1">
    <source>
        <dbReference type="Pfam" id="PF13963"/>
    </source>
</evidence>
<reference evidence="3" key="2">
    <citation type="journal article" date="2008" name="Nucleic Acids Res.">
        <title>The rice annotation project database (RAP-DB): 2008 update.</title>
        <authorList>
            <consortium name="The rice annotation project (RAP)"/>
        </authorList>
    </citation>
    <scope>GENOME REANNOTATION</scope>
    <source>
        <strain evidence="3">cv. Nipponbare</strain>
    </source>
</reference>
<dbReference type="EMBL" id="AL731583">
    <property type="protein sequence ID" value="CAE05181.2"/>
    <property type="molecule type" value="Genomic_DNA"/>
</dbReference>
<evidence type="ECO:0000313" key="3">
    <source>
        <dbReference type="Proteomes" id="UP000000763"/>
    </source>
</evidence>
<dbReference type="InterPro" id="IPR004242">
    <property type="entry name" value="Transposase_21"/>
</dbReference>
<dbReference type="Pfam" id="PF02992">
    <property type="entry name" value="Transposase_21"/>
    <property type="match status" value="1"/>
</dbReference>
<dbReference type="PANTHER" id="PTHR48258:SF9">
    <property type="entry name" value="OS01G0348150 PROTEIN"/>
    <property type="match status" value="1"/>
</dbReference>
<dbReference type="PANTHER" id="PTHR48258">
    <property type="entry name" value="DUF4218 DOMAIN-CONTAINING PROTEIN-RELATED"/>
    <property type="match status" value="1"/>
</dbReference>